<gene>
    <name evidence="4" type="primary">envC</name>
    <name evidence="4" type="ORF">O970_06525</name>
</gene>
<organism evidence="4 5">
    <name type="scientific">Candidatus Schmidhempelia bombi str. Bimp</name>
    <dbReference type="NCBI Taxonomy" id="1387197"/>
    <lineage>
        <taxon>Bacteria</taxon>
        <taxon>Pseudomonadati</taxon>
        <taxon>Pseudomonadota</taxon>
        <taxon>Gammaproteobacteria</taxon>
        <taxon>Orbales</taxon>
        <taxon>Orbaceae</taxon>
        <taxon>Candidatus Schmidhempelia</taxon>
    </lineage>
</organism>
<dbReference type="PANTHER" id="PTHR21666">
    <property type="entry name" value="PEPTIDASE-RELATED"/>
    <property type="match status" value="1"/>
</dbReference>
<dbReference type="Pfam" id="PF01551">
    <property type="entry name" value="Peptidase_M23"/>
    <property type="match status" value="1"/>
</dbReference>
<comment type="caution">
    <text evidence="4">The sequence shown here is derived from an EMBL/GenBank/DDBJ whole genome shotgun (WGS) entry which is preliminary data.</text>
</comment>
<feature type="region of interest" description="Disordered" evidence="2">
    <location>
        <begin position="235"/>
        <end position="273"/>
    </location>
</feature>
<feature type="compositionally biased region" description="Basic and acidic residues" evidence="2">
    <location>
        <begin position="248"/>
        <end position="262"/>
    </location>
</feature>
<dbReference type="Proteomes" id="UP000506160">
    <property type="component" value="Unassembled WGS sequence"/>
</dbReference>
<evidence type="ECO:0000313" key="5">
    <source>
        <dbReference type="Proteomes" id="UP000506160"/>
    </source>
</evidence>
<dbReference type="PANTHER" id="PTHR21666:SF270">
    <property type="entry name" value="MUREIN HYDROLASE ACTIVATOR ENVC"/>
    <property type="match status" value="1"/>
</dbReference>
<keyword evidence="4" id="KW-0378">Hydrolase</keyword>
<keyword evidence="1" id="KW-0175">Coiled coil</keyword>
<feature type="domain" description="M23ase beta-sheet core" evidence="3">
    <location>
        <begin position="314"/>
        <end position="407"/>
    </location>
</feature>
<evidence type="ECO:0000259" key="3">
    <source>
        <dbReference type="Pfam" id="PF01551"/>
    </source>
</evidence>
<name>A0AB94IBX4_9GAMM</name>
<dbReference type="NCBIfam" id="NF008644">
    <property type="entry name" value="PRK11637.1"/>
    <property type="match status" value="1"/>
</dbReference>
<dbReference type="InterPro" id="IPR016047">
    <property type="entry name" value="M23ase_b-sheet_dom"/>
</dbReference>
<proteinExistence type="predicted"/>
<protein>
    <submittedName>
        <fullName evidence="4">Murein hydrolase activator EnvC</fullName>
    </submittedName>
</protein>
<dbReference type="Gene3D" id="2.70.70.10">
    <property type="entry name" value="Glucose Permease (Domain IIA)"/>
    <property type="match status" value="1"/>
</dbReference>
<dbReference type="InterPro" id="IPR011055">
    <property type="entry name" value="Dup_hybrid_motif"/>
</dbReference>
<dbReference type="InterPro" id="IPR050570">
    <property type="entry name" value="Cell_wall_metabolism_enzyme"/>
</dbReference>
<dbReference type="Gene3D" id="6.10.250.3150">
    <property type="match status" value="1"/>
</dbReference>
<dbReference type="GO" id="GO:0004222">
    <property type="term" value="F:metalloendopeptidase activity"/>
    <property type="evidence" value="ECO:0007669"/>
    <property type="project" value="TreeGrafter"/>
</dbReference>
<keyword evidence="5" id="KW-1185">Reference proteome</keyword>
<evidence type="ECO:0000256" key="1">
    <source>
        <dbReference type="SAM" id="Coils"/>
    </source>
</evidence>
<feature type="coiled-coil region" evidence="1">
    <location>
        <begin position="39"/>
        <end position="108"/>
    </location>
</feature>
<dbReference type="EMBL" id="AWGA01000063">
    <property type="protein sequence ID" value="TEA26908.1"/>
    <property type="molecule type" value="Genomic_DNA"/>
</dbReference>
<dbReference type="AlphaFoldDB" id="A0AB94IBX4"/>
<dbReference type="FunFam" id="2.70.70.10:FF:000003">
    <property type="entry name" value="Murein hydrolase activator EnvC"/>
    <property type="match status" value="1"/>
</dbReference>
<accession>A0AB94IBX4</accession>
<evidence type="ECO:0000313" key="4">
    <source>
        <dbReference type="EMBL" id="TEA26908.1"/>
    </source>
</evidence>
<dbReference type="CDD" id="cd12797">
    <property type="entry name" value="M23_peptidase"/>
    <property type="match status" value="1"/>
</dbReference>
<evidence type="ECO:0000256" key="2">
    <source>
        <dbReference type="SAM" id="MobiDB-lite"/>
    </source>
</evidence>
<sequence length="413" mass="47021">MDKSVSHMKRRFLVILLSSLLGAMTTVSYSAYANNKDRLSSIRQSIAEQEKKLAQQRIERAALNKELQKQETSIAKLLESIQSIDNALNKIDQQITQLNGQISELEKDQAKQRKILANQLTHAFLLGRNSGIELIFQAKENERKERIIQYFGYFNQFRQQKINQLKTIQMELIDRKQKVEIKRQEQQVLQDKQKQERASLVANRQMRKKTLIALDSSMQAGQQKLDELRENEAKLQTQLDQARHNARRKSEQESQKAAEIRSRQKQSNYKPTVSEKALMARVSGIGKPQNKLSWPLAGKVIHRFGEALQDELYWKGLVISAKEGATVKAIAAGRVILANWLQGYGFLVAIDHGKGDMSLYGYNQRVLVKVDDNVQTGQAIALVGNSGGQGKPALYFEIRRDGKALNPQAWLKQ</sequence>
<reference evidence="4 5" key="1">
    <citation type="journal article" date="2014" name="Appl. Environ. Microbiol.">
        <title>Genomic features of a bumble bee symbiont reflect its host environment.</title>
        <authorList>
            <person name="Martinson V.G."/>
            <person name="Magoc T."/>
            <person name="Koch H."/>
            <person name="Salzberg S.L."/>
            <person name="Moran N.A."/>
        </authorList>
    </citation>
    <scope>NUCLEOTIDE SEQUENCE [LARGE SCALE GENOMIC DNA]</scope>
    <source>
        <strain evidence="4 5">Bimp</strain>
    </source>
</reference>
<dbReference type="SUPFAM" id="SSF51261">
    <property type="entry name" value="Duplicated hybrid motif"/>
    <property type="match status" value="1"/>
</dbReference>